<evidence type="ECO:0000313" key="2">
    <source>
        <dbReference type="EMBL" id="OYQ36177.1"/>
    </source>
</evidence>
<evidence type="ECO:0000313" key="3">
    <source>
        <dbReference type="Proteomes" id="UP000216998"/>
    </source>
</evidence>
<dbReference type="EMBL" id="NOXU01000023">
    <property type="protein sequence ID" value="OYQ36177.1"/>
    <property type="molecule type" value="Genomic_DNA"/>
</dbReference>
<protein>
    <submittedName>
        <fullName evidence="2">Enzyme of the cupin superfamily</fullName>
    </submittedName>
</protein>
<reference evidence="2 3" key="1">
    <citation type="submission" date="2017-07" db="EMBL/GenBank/DDBJ databases">
        <title>Niveispirillum cyanobacteriorum sp. nov., isolated from cyanobacterial aggregates in a eutrophic lake.</title>
        <authorList>
            <person name="Cai H."/>
        </authorList>
    </citation>
    <scope>NUCLEOTIDE SEQUENCE [LARGE SCALE GENOMIC DNA]</scope>
    <source>
        <strain evidence="3">TH1-14</strain>
    </source>
</reference>
<organism evidence="2 3">
    <name type="scientific">Niveispirillum lacus</name>
    <dbReference type="NCBI Taxonomy" id="1981099"/>
    <lineage>
        <taxon>Bacteria</taxon>
        <taxon>Pseudomonadati</taxon>
        <taxon>Pseudomonadota</taxon>
        <taxon>Alphaproteobacteria</taxon>
        <taxon>Rhodospirillales</taxon>
        <taxon>Azospirillaceae</taxon>
        <taxon>Niveispirillum</taxon>
    </lineage>
</organism>
<dbReference type="AlphaFoldDB" id="A0A255Z3V2"/>
<feature type="domain" description="(S)-ureidoglycine aminohydrolase cupin" evidence="1">
    <location>
        <begin position="160"/>
        <end position="233"/>
    </location>
</feature>
<dbReference type="PANTHER" id="PTHR40943:SF1">
    <property type="entry name" value="CYTOPLASMIC PROTEIN"/>
    <property type="match status" value="1"/>
</dbReference>
<accession>A0A255Z3V2</accession>
<keyword evidence="3" id="KW-1185">Reference proteome</keyword>
<dbReference type="Proteomes" id="UP000216998">
    <property type="component" value="Unassembled WGS sequence"/>
</dbReference>
<sequence>MTEMDRVFSFIDLRAFAARALPAMPASGSWLEGRAAVPLAPGPVSLSALKLAAGGEQVPPLPFDECVLVLTGSLTLTAGGGSVTLGPDQAAVVPRGLALTWTAPAGATALVMRSAEPGTAGADTVVAVDTCAPLAPSGAPLADLLLTPTPSCRNHTDYTSGSGVFMVGTWDSTPYHRRAMHYRHFELMLLLAGSVTLVDGAGRVGTFSKGDIFLVEQAADCSWESRDHVAKIYAIHRPR</sequence>
<name>A0A255Z3V2_9PROT</name>
<gene>
    <name evidence="2" type="ORF">CHU95_05135</name>
</gene>
<dbReference type="OrthoDB" id="9799053at2"/>
<comment type="caution">
    <text evidence="2">The sequence shown here is derived from an EMBL/GenBank/DDBJ whole genome shotgun (WGS) entry which is preliminary data.</text>
</comment>
<dbReference type="SUPFAM" id="SSF51182">
    <property type="entry name" value="RmlC-like cupins"/>
    <property type="match status" value="1"/>
</dbReference>
<dbReference type="InterPro" id="IPR014710">
    <property type="entry name" value="RmlC-like_jellyroll"/>
</dbReference>
<dbReference type="PANTHER" id="PTHR40943">
    <property type="entry name" value="CYTOPLASMIC PROTEIN-RELATED"/>
    <property type="match status" value="1"/>
</dbReference>
<evidence type="ECO:0000259" key="1">
    <source>
        <dbReference type="Pfam" id="PF05899"/>
    </source>
</evidence>
<dbReference type="Pfam" id="PF05899">
    <property type="entry name" value="Cupin_3"/>
    <property type="match status" value="1"/>
</dbReference>
<proteinExistence type="predicted"/>
<dbReference type="InterPro" id="IPR011051">
    <property type="entry name" value="RmlC_Cupin_sf"/>
</dbReference>
<dbReference type="Gene3D" id="2.60.120.10">
    <property type="entry name" value="Jelly Rolls"/>
    <property type="match status" value="2"/>
</dbReference>
<dbReference type="InterPro" id="IPR008579">
    <property type="entry name" value="UGlyAH_Cupin_dom"/>
</dbReference>